<name>A0A382HTP7_9ZZZZ</name>
<dbReference type="GO" id="GO:0046872">
    <property type="term" value="F:metal ion binding"/>
    <property type="evidence" value="ECO:0007669"/>
    <property type="project" value="InterPro"/>
</dbReference>
<organism evidence="1">
    <name type="scientific">marine metagenome</name>
    <dbReference type="NCBI Taxonomy" id="408172"/>
    <lineage>
        <taxon>unclassified sequences</taxon>
        <taxon>metagenomes</taxon>
        <taxon>ecological metagenomes</taxon>
    </lineage>
</organism>
<protein>
    <submittedName>
        <fullName evidence="1">Uncharacterized protein</fullName>
    </submittedName>
</protein>
<feature type="non-terminal residue" evidence="1">
    <location>
        <position position="1"/>
    </location>
</feature>
<proteinExistence type="predicted"/>
<dbReference type="InterPro" id="IPR006035">
    <property type="entry name" value="Ureohydrolase"/>
</dbReference>
<dbReference type="Gene3D" id="3.40.800.10">
    <property type="entry name" value="Ureohydrolase domain"/>
    <property type="match status" value="1"/>
</dbReference>
<evidence type="ECO:0000313" key="1">
    <source>
        <dbReference type="EMBL" id="SVB90736.1"/>
    </source>
</evidence>
<dbReference type="InterPro" id="IPR023696">
    <property type="entry name" value="Ureohydrolase_dom_sf"/>
</dbReference>
<dbReference type="AlphaFoldDB" id="A0A382HTP7"/>
<dbReference type="Pfam" id="PF00491">
    <property type="entry name" value="Arginase"/>
    <property type="match status" value="1"/>
</dbReference>
<reference evidence="1" key="1">
    <citation type="submission" date="2018-05" db="EMBL/GenBank/DDBJ databases">
        <authorList>
            <person name="Lanie J.A."/>
            <person name="Ng W.-L."/>
            <person name="Kazmierczak K.M."/>
            <person name="Andrzejewski T.M."/>
            <person name="Davidsen T.M."/>
            <person name="Wayne K.J."/>
            <person name="Tettelin H."/>
            <person name="Glass J.I."/>
            <person name="Rusch D."/>
            <person name="Podicherti R."/>
            <person name="Tsui H.-C.T."/>
            <person name="Winkler M.E."/>
        </authorList>
    </citation>
    <scope>NUCLEOTIDE SEQUENCE</scope>
</reference>
<sequence>CRELPFVDHITSAGIRAAQRKPYEEANQDGTLIITTNRFRELGSIGVVELIPQGENLSITFDIDVMDPSQAPGNRRAVLPRGS</sequence>
<accession>A0A382HTP7</accession>
<dbReference type="SUPFAM" id="SSF52768">
    <property type="entry name" value="Arginase/deacetylase"/>
    <property type="match status" value="1"/>
</dbReference>
<dbReference type="EMBL" id="UINC01063275">
    <property type="protein sequence ID" value="SVB90736.1"/>
    <property type="molecule type" value="Genomic_DNA"/>
</dbReference>
<gene>
    <name evidence="1" type="ORF">METZ01_LOCUS243590</name>
</gene>